<gene>
    <name evidence="2" type="ORF">AA314_02772</name>
</gene>
<dbReference type="AlphaFoldDB" id="A0AAC8Q5Y4"/>
<protein>
    <recommendedName>
        <fullName evidence="4">Letm1 RBD domain-containing protein</fullName>
    </recommendedName>
</protein>
<feature type="region of interest" description="Disordered" evidence="1">
    <location>
        <begin position="458"/>
        <end position="485"/>
    </location>
</feature>
<dbReference type="SUPFAM" id="SSF158682">
    <property type="entry name" value="TerB-like"/>
    <property type="match status" value="1"/>
</dbReference>
<sequence>MGYFLAVCLVRGTRGGLPMDLGKAGWLSSMLEESVAAHVRAPAPVVPPGLSDSSSGRARARSYLRRMLRASGLLYGTPADGGAPAEGASSESSGAVAPEEVLFRAVVRTFARMALDIAALAGTPLGPRREQLLLLFAVLTGQLDEAQAIEEKVRLGHEAPKRLWGRVEDALERRALSLSGDPAYGLVLHNGALYADAHMFGRQALDYFSRGGLNREMARRRIDFAARQKALLVEVLTGLACVDRQPTFSARRAILRQVEDLGLPDALESELRTAVRQSFERRGSLSTAVKGVRSVDLRRFILEQTLLASLVDGRKTRGERAFIDQLAHALRVPESTVHQLELEVAEFYAKNRSVVDVFTVSSAANLMGEDMVSRMQNTLERNFHRLMQEVRETGELYQLLTKAARGQTLTAEERQRMRAQLIDVAKAIPALAIFAAPGGMLLLVALAKVLPFNLLPSSFQDEPEPVSPEGDGTGGGDEPPARKVG</sequence>
<accession>A0AAC8Q5Y4</accession>
<organism evidence="2 3">
    <name type="scientific">Archangium gephyra</name>
    <dbReference type="NCBI Taxonomy" id="48"/>
    <lineage>
        <taxon>Bacteria</taxon>
        <taxon>Pseudomonadati</taxon>
        <taxon>Myxococcota</taxon>
        <taxon>Myxococcia</taxon>
        <taxon>Myxococcales</taxon>
        <taxon>Cystobacterineae</taxon>
        <taxon>Archangiaceae</taxon>
        <taxon>Archangium</taxon>
    </lineage>
</organism>
<evidence type="ECO:0000313" key="2">
    <source>
        <dbReference type="EMBL" id="AKJ01146.1"/>
    </source>
</evidence>
<proteinExistence type="predicted"/>
<dbReference type="EMBL" id="CP011509">
    <property type="protein sequence ID" value="AKJ01146.1"/>
    <property type="molecule type" value="Genomic_DNA"/>
</dbReference>
<evidence type="ECO:0008006" key="4">
    <source>
        <dbReference type="Google" id="ProtNLM"/>
    </source>
</evidence>
<evidence type="ECO:0000313" key="3">
    <source>
        <dbReference type="Proteomes" id="UP000035579"/>
    </source>
</evidence>
<reference evidence="2 3" key="1">
    <citation type="submission" date="2015-05" db="EMBL/GenBank/DDBJ databases">
        <title>Genome assembly of Archangium gephyra DSM 2261.</title>
        <authorList>
            <person name="Sharma G."/>
            <person name="Subramanian S."/>
        </authorList>
    </citation>
    <scope>NUCLEOTIDE SEQUENCE [LARGE SCALE GENOMIC DNA]</scope>
    <source>
        <strain evidence="2 3">DSM 2261</strain>
    </source>
</reference>
<dbReference type="KEGG" id="age:AA314_02772"/>
<dbReference type="Proteomes" id="UP000035579">
    <property type="component" value="Chromosome"/>
</dbReference>
<name>A0AAC8Q5Y4_9BACT</name>
<dbReference type="Gene3D" id="1.10.3680.10">
    <property type="entry name" value="TerB-like"/>
    <property type="match status" value="1"/>
</dbReference>
<evidence type="ECO:0000256" key="1">
    <source>
        <dbReference type="SAM" id="MobiDB-lite"/>
    </source>
</evidence>
<dbReference type="InterPro" id="IPR029024">
    <property type="entry name" value="TerB-like"/>
</dbReference>